<comment type="similarity">
    <text evidence="2 9">Belongs to the copper/topaquinone oxidase family.</text>
</comment>
<dbReference type="STRING" id="1380566.A0A179FV01"/>
<keyword evidence="4 7" id="KW-0801">TPQ</keyword>
<evidence type="ECO:0000256" key="10">
    <source>
        <dbReference type="SAM" id="SignalP"/>
    </source>
</evidence>
<dbReference type="InterPro" id="IPR016182">
    <property type="entry name" value="Cu_amine_oxidase_N-reg"/>
</dbReference>
<gene>
    <name evidence="12" type="ORF">VFPPC_05198</name>
</gene>
<keyword evidence="3 9" id="KW-0479">Metal-binding</keyword>
<dbReference type="InterPro" id="IPR015798">
    <property type="entry name" value="Cu_amine_oxidase_C"/>
</dbReference>
<feature type="chain" id="PRO_5008102022" description="Amine oxidase" evidence="10">
    <location>
        <begin position="24"/>
        <end position="618"/>
    </location>
</feature>
<dbReference type="Gene3D" id="2.70.98.20">
    <property type="entry name" value="Copper amine oxidase, catalytic domain"/>
    <property type="match status" value="1"/>
</dbReference>
<dbReference type="PANTHER" id="PTHR10638:SF20">
    <property type="entry name" value="AMINE OXIDASE"/>
    <property type="match status" value="1"/>
</dbReference>
<dbReference type="Proteomes" id="UP000078397">
    <property type="component" value="Unassembled WGS sequence"/>
</dbReference>
<reference evidence="12 13" key="1">
    <citation type="journal article" date="2016" name="PLoS Pathog.">
        <title>Biosynthesis of antibiotic leucinostatins in bio-control fungus Purpureocillium lilacinum and their inhibition on phytophthora revealed by genome mining.</title>
        <authorList>
            <person name="Wang G."/>
            <person name="Liu Z."/>
            <person name="Lin R."/>
            <person name="Li E."/>
            <person name="Mao Z."/>
            <person name="Ling J."/>
            <person name="Yang Y."/>
            <person name="Yin W.B."/>
            <person name="Xie B."/>
        </authorList>
    </citation>
    <scope>NUCLEOTIDE SEQUENCE [LARGE SCALE GENOMIC DNA]</scope>
    <source>
        <strain evidence="12">170</strain>
    </source>
</reference>
<keyword evidence="5 9" id="KW-0560">Oxidoreductase</keyword>
<dbReference type="InterPro" id="IPR036460">
    <property type="entry name" value="Cu_amine_oxidase_C_sf"/>
</dbReference>
<keyword evidence="6 9" id="KW-0186">Copper</keyword>
<dbReference type="OrthoDB" id="3341590at2759"/>
<dbReference type="GO" id="GO:0008131">
    <property type="term" value="F:primary methylamine oxidase activity"/>
    <property type="evidence" value="ECO:0007669"/>
    <property type="project" value="InterPro"/>
</dbReference>
<accession>A0A179FV01</accession>
<evidence type="ECO:0000256" key="4">
    <source>
        <dbReference type="ARBA" id="ARBA00022772"/>
    </source>
</evidence>
<evidence type="ECO:0000256" key="8">
    <source>
        <dbReference type="PIRSR" id="PIRSR600269-51"/>
    </source>
</evidence>
<comment type="cofactor">
    <cofactor evidence="1">
        <name>Cu cation</name>
        <dbReference type="ChEBI" id="CHEBI:23378"/>
    </cofactor>
</comment>
<evidence type="ECO:0000313" key="12">
    <source>
        <dbReference type="EMBL" id="OAQ69068.1"/>
    </source>
</evidence>
<protein>
    <recommendedName>
        <fullName evidence="9">Amine oxidase</fullName>
        <ecNumber evidence="9">1.4.3.-</ecNumber>
    </recommendedName>
</protein>
<feature type="active site" description="Proton acceptor" evidence="7">
    <location>
        <position position="259"/>
    </location>
</feature>
<dbReference type="Pfam" id="PF01179">
    <property type="entry name" value="Cu_amine_oxid"/>
    <property type="match status" value="1"/>
</dbReference>
<evidence type="ECO:0000256" key="7">
    <source>
        <dbReference type="PIRSR" id="PIRSR600269-50"/>
    </source>
</evidence>
<evidence type="ECO:0000259" key="11">
    <source>
        <dbReference type="Pfam" id="PF01179"/>
    </source>
</evidence>
<evidence type="ECO:0000256" key="5">
    <source>
        <dbReference type="ARBA" id="ARBA00023002"/>
    </source>
</evidence>
<dbReference type="GO" id="GO:0048038">
    <property type="term" value="F:quinone binding"/>
    <property type="evidence" value="ECO:0007669"/>
    <property type="project" value="InterPro"/>
</dbReference>
<dbReference type="GO" id="GO:0005507">
    <property type="term" value="F:copper ion binding"/>
    <property type="evidence" value="ECO:0007669"/>
    <property type="project" value="InterPro"/>
</dbReference>
<proteinExistence type="inferred from homology"/>
<comment type="PTM">
    <text evidence="8 9">Topaquinone (TPQ) is generated by copper-dependent autoxidation of a specific tyrosyl residue.</text>
</comment>
<evidence type="ECO:0000256" key="6">
    <source>
        <dbReference type="ARBA" id="ARBA00023008"/>
    </source>
</evidence>
<dbReference type="GO" id="GO:0009308">
    <property type="term" value="P:amine metabolic process"/>
    <property type="evidence" value="ECO:0007669"/>
    <property type="project" value="UniProtKB-UniRule"/>
</dbReference>
<dbReference type="GeneID" id="28848425"/>
<dbReference type="EC" id="1.4.3.-" evidence="9"/>
<dbReference type="InterPro" id="IPR000269">
    <property type="entry name" value="Cu_amine_oxidase"/>
</dbReference>
<feature type="domain" description="Copper amine oxidase catalytic" evidence="11">
    <location>
        <begin position="187"/>
        <end position="573"/>
    </location>
</feature>
<sequence>MAFKLLFGRLLGLLTVLKAFASADRVPSAVESRSKDVNATYLPTKAPYVNIFAHLSDEEDEAVRLFLNTTSSTLGVGNFTKIWSLNTLPPNKTVAVAYLDGKTPQPPRYAQATLRFECYIQEWMIGPLPISNETLARPLDYMYNGNATMEFPNCVQREPFEGLTSPNETVEWNGQTLPHDDLTAPIAVAPDGARYEFDPVQNYISWMDFSFLAALSHTGVGLYDIRFKGQRIVYEVVLQEAMSHYAGIDQLASETVYLDTMLKWKPGKLVPGFDCPSYATYTDLFCLFEYPKDFPLQRHTEGYYHVTKNIAFLVRSVVTIGNYDYQITFEFGLDGSIQVLARASGYIAWAPWNDTAEDAAYGFKIRDDWSGAMHDHVLNFKLDLDVNGSTNSLYKTEFKPYKRKVPWSNSTINTMKLERSIIMNENQGQIDWAPNSAATYAVVNCDIPNQYGECPGWKIYPSTGASISLTVQNSTMLGKAGHWATHPLFAVKRKDSEQTASYMWNYYNIQQPLVDFSTFFDGESLDREDIVLYFNLGMHHLPDTFDMPNTLFSGAQSGITIRPQNYGNSNPSLATKQMVHVAEDGKSVKYYGQKMASGTLNLDATNPDLSRGFLRAER</sequence>
<evidence type="ECO:0000256" key="2">
    <source>
        <dbReference type="ARBA" id="ARBA00007983"/>
    </source>
</evidence>
<dbReference type="SUPFAM" id="SSF54416">
    <property type="entry name" value="Amine oxidase N-terminal region"/>
    <property type="match status" value="1"/>
</dbReference>
<name>A0A179FV01_METCM</name>
<dbReference type="EMBL" id="LSBJ02000003">
    <property type="protein sequence ID" value="OAQ69068.1"/>
    <property type="molecule type" value="Genomic_DNA"/>
</dbReference>
<dbReference type="AlphaFoldDB" id="A0A179FV01"/>
<evidence type="ECO:0000313" key="13">
    <source>
        <dbReference type="Proteomes" id="UP000078397"/>
    </source>
</evidence>
<dbReference type="PANTHER" id="PTHR10638">
    <property type="entry name" value="COPPER AMINE OXIDASE"/>
    <property type="match status" value="1"/>
</dbReference>
<dbReference type="GO" id="GO:0005886">
    <property type="term" value="C:plasma membrane"/>
    <property type="evidence" value="ECO:0007669"/>
    <property type="project" value="TreeGrafter"/>
</dbReference>
<evidence type="ECO:0000256" key="9">
    <source>
        <dbReference type="RuleBase" id="RU000672"/>
    </source>
</evidence>
<comment type="cofactor">
    <cofactor evidence="9">
        <name>Cu cation</name>
        <dbReference type="ChEBI" id="CHEBI:23378"/>
    </cofactor>
    <text evidence="9">Contains 1 topaquinone per subunit.</text>
</comment>
<dbReference type="RefSeq" id="XP_018145918.1">
    <property type="nucleotide sequence ID" value="XM_018284431.1"/>
</dbReference>
<dbReference type="Gene3D" id="3.10.450.40">
    <property type="match status" value="1"/>
</dbReference>
<keyword evidence="13" id="KW-1185">Reference proteome</keyword>
<feature type="active site" description="Schiff-base intermediate with substrate; via topaquinone" evidence="7">
    <location>
        <position position="323"/>
    </location>
</feature>
<keyword evidence="10" id="KW-0732">Signal</keyword>
<evidence type="ECO:0000256" key="1">
    <source>
        <dbReference type="ARBA" id="ARBA00001935"/>
    </source>
</evidence>
<organism evidence="12 13">
    <name type="scientific">Pochonia chlamydosporia 170</name>
    <dbReference type="NCBI Taxonomy" id="1380566"/>
    <lineage>
        <taxon>Eukaryota</taxon>
        <taxon>Fungi</taxon>
        <taxon>Dikarya</taxon>
        <taxon>Ascomycota</taxon>
        <taxon>Pezizomycotina</taxon>
        <taxon>Sordariomycetes</taxon>
        <taxon>Hypocreomycetidae</taxon>
        <taxon>Hypocreales</taxon>
        <taxon>Clavicipitaceae</taxon>
        <taxon>Pochonia</taxon>
    </lineage>
</organism>
<comment type="caution">
    <text evidence="12">The sequence shown here is derived from an EMBL/GenBank/DDBJ whole genome shotgun (WGS) entry which is preliminary data.</text>
</comment>
<feature type="modified residue" description="2',4',5'-topaquinone" evidence="8">
    <location>
        <position position="323"/>
    </location>
</feature>
<dbReference type="KEGG" id="pchm:VFPPC_05198"/>
<dbReference type="SUPFAM" id="SSF49998">
    <property type="entry name" value="Amine oxidase catalytic domain"/>
    <property type="match status" value="1"/>
</dbReference>
<evidence type="ECO:0000256" key="3">
    <source>
        <dbReference type="ARBA" id="ARBA00022723"/>
    </source>
</evidence>
<feature type="signal peptide" evidence="10">
    <location>
        <begin position="1"/>
        <end position="23"/>
    </location>
</feature>